<evidence type="ECO:0000313" key="1">
    <source>
        <dbReference type="EMBL" id="KAJ2800533.1"/>
    </source>
</evidence>
<name>A0ACC1L484_9FUNG</name>
<sequence length="384" mass="40827">MSFRFNFGLGADGECVAGAPGAVDLGAEPSASSDDGSTHGAPYERVPLAVPCVSSIVVDAIYYKDRRLWKRQLDDVRFQLAQQDAMDGSGGGAVQQAMATDSSAADVVKGVYEGGLKTWECSMDLLGHLVEHGDELFPQSAAPRVLELGCGTGLPSVHILTSVPGASVCVQDYNRDVLELVTIPNILANTALAPGDAAAGDTMHAVDGTETCEIDIDHRRTRVLFGDDVDGAIGHRELPELSGEEALEADGRILQALDASKRCECVAGDWASVEAAMREQGRAHTFDLILTSETIYDTASYSRLHSLLACLLAKPAPGSSPSLPPPMILVAAKSIYFGLTGSVLSFKQFVRTRGVFDVTNVWESGGSMGREILRMTWRDGAQPQ</sequence>
<gene>
    <name evidence="1" type="ORF">H4R21_003139</name>
</gene>
<proteinExistence type="predicted"/>
<evidence type="ECO:0000313" key="2">
    <source>
        <dbReference type="Proteomes" id="UP001140087"/>
    </source>
</evidence>
<dbReference type="EMBL" id="JANBUN010000931">
    <property type="protein sequence ID" value="KAJ2800533.1"/>
    <property type="molecule type" value="Genomic_DNA"/>
</dbReference>
<accession>A0ACC1L484</accession>
<keyword evidence="2" id="KW-1185">Reference proteome</keyword>
<dbReference type="Proteomes" id="UP001140087">
    <property type="component" value="Unassembled WGS sequence"/>
</dbReference>
<organism evidence="1 2">
    <name type="scientific">Coemansia helicoidea</name>
    <dbReference type="NCBI Taxonomy" id="1286919"/>
    <lineage>
        <taxon>Eukaryota</taxon>
        <taxon>Fungi</taxon>
        <taxon>Fungi incertae sedis</taxon>
        <taxon>Zoopagomycota</taxon>
        <taxon>Kickxellomycotina</taxon>
        <taxon>Kickxellomycetes</taxon>
        <taxon>Kickxellales</taxon>
        <taxon>Kickxellaceae</taxon>
        <taxon>Coemansia</taxon>
    </lineage>
</organism>
<reference evidence="1" key="1">
    <citation type="submission" date="2022-07" db="EMBL/GenBank/DDBJ databases">
        <title>Phylogenomic reconstructions and comparative analyses of Kickxellomycotina fungi.</title>
        <authorList>
            <person name="Reynolds N.K."/>
            <person name="Stajich J.E."/>
            <person name="Barry K."/>
            <person name="Grigoriev I.V."/>
            <person name="Crous P."/>
            <person name="Smith M.E."/>
        </authorList>
    </citation>
    <scope>NUCLEOTIDE SEQUENCE</scope>
    <source>
        <strain evidence="1">BCRC 34780</strain>
    </source>
</reference>
<protein>
    <submittedName>
        <fullName evidence="1">Uncharacterized protein</fullName>
    </submittedName>
</protein>
<comment type="caution">
    <text evidence="1">The sequence shown here is derived from an EMBL/GenBank/DDBJ whole genome shotgun (WGS) entry which is preliminary data.</text>
</comment>